<name>A0A8E2J9Y1_9PEZI</name>
<dbReference type="EMBL" id="KV745422">
    <property type="protein sequence ID" value="OCK74748.1"/>
    <property type="molecule type" value="Genomic_DNA"/>
</dbReference>
<gene>
    <name evidence="1" type="ORF">K432DRAFT_409601</name>
</gene>
<organism evidence="1 2">
    <name type="scientific">Lepidopterella palustris CBS 459.81</name>
    <dbReference type="NCBI Taxonomy" id="1314670"/>
    <lineage>
        <taxon>Eukaryota</taxon>
        <taxon>Fungi</taxon>
        <taxon>Dikarya</taxon>
        <taxon>Ascomycota</taxon>
        <taxon>Pezizomycotina</taxon>
        <taxon>Dothideomycetes</taxon>
        <taxon>Pleosporomycetidae</taxon>
        <taxon>Mytilinidiales</taxon>
        <taxon>Argynnaceae</taxon>
        <taxon>Lepidopterella</taxon>
    </lineage>
</organism>
<dbReference type="OrthoDB" id="4149149at2759"/>
<dbReference type="AlphaFoldDB" id="A0A8E2J9Y1"/>
<dbReference type="Proteomes" id="UP000250266">
    <property type="component" value="Unassembled WGS sequence"/>
</dbReference>
<evidence type="ECO:0000313" key="2">
    <source>
        <dbReference type="Proteomes" id="UP000250266"/>
    </source>
</evidence>
<accession>A0A8E2J9Y1</accession>
<keyword evidence="2" id="KW-1185">Reference proteome</keyword>
<reference evidence="1 2" key="1">
    <citation type="journal article" date="2016" name="Nat. Commun.">
        <title>Ectomycorrhizal ecology is imprinted in the genome of the dominant symbiotic fungus Cenococcum geophilum.</title>
        <authorList>
            <consortium name="DOE Joint Genome Institute"/>
            <person name="Peter M."/>
            <person name="Kohler A."/>
            <person name="Ohm R.A."/>
            <person name="Kuo A."/>
            <person name="Krutzmann J."/>
            <person name="Morin E."/>
            <person name="Arend M."/>
            <person name="Barry K.W."/>
            <person name="Binder M."/>
            <person name="Choi C."/>
            <person name="Clum A."/>
            <person name="Copeland A."/>
            <person name="Grisel N."/>
            <person name="Haridas S."/>
            <person name="Kipfer T."/>
            <person name="LaButti K."/>
            <person name="Lindquist E."/>
            <person name="Lipzen A."/>
            <person name="Maire R."/>
            <person name="Meier B."/>
            <person name="Mihaltcheva S."/>
            <person name="Molinier V."/>
            <person name="Murat C."/>
            <person name="Poggeler S."/>
            <person name="Quandt C.A."/>
            <person name="Sperisen C."/>
            <person name="Tritt A."/>
            <person name="Tisserant E."/>
            <person name="Crous P.W."/>
            <person name="Henrissat B."/>
            <person name="Nehls U."/>
            <person name="Egli S."/>
            <person name="Spatafora J.W."/>
            <person name="Grigoriev I.V."/>
            <person name="Martin F.M."/>
        </authorList>
    </citation>
    <scope>NUCLEOTIDE SEQUENCE [LARGE SCALE GENOMIC DNA]</scope>
    <source>
        <strain evidence="1 2">CBS 459.81</strain>
    </source>
</reference>
<proteinExistence type="predicted"/>
<sequence>MKRTAFGPNGRENADLQAELEAIVSWRKGFDGLSSLTRSMDESNQLDVDLAILDYLLYKTTDSVLQARLSELDGRRPLEEWEKPEVKVQMTNAWLGFFECHHGADALPLNMTFRAHLLQFAILYASRLNRFNNFTSLGSLARIRENNKLRGDYWGRTPHSPTLKTPFDPTHEFPLQPSTLHAKKLKLRAALCVPDPDPECWAAHYYGSPACPSLYDLLYLLMQLTASRVDAGNWYPTTRWQTLAGEWMLQAVLESYLCHGASGESLINDIFGWGSPPREEKNGDNESARMLRTLFFAQEEAGKEIPGWKKVRRQFIDDLLPEDGSSSSFVESMEAASALHDIVGFERNVLVFLGAMNKSFDKPDLVQVDERRIEGVSEEESREMLAKMGI</sequence>
<protein>
    <submittedName>
        <fullName evidence="1">Uncharacterized protein</fullName>
    </submittedName>
</protein>
<evidence type="ECO:0000313" key="1">
    <source>
        <dbReference type="EMBL" id="OCK74748.1"/>
    </source>
</evidence>